<evidence type="ECO:0000256" key="1">
    <source>
        <dbReference type="SAM" id="Phobius"/>
    </source>
</evidence>
<proteinExistence type="predicted"/>
<accession>A0A0S4QQR2</accession>
<protein>
    <submittedName>
        <fullName evidence="2">Uncharacterized protein</fullName>
    </submittedName>
</protein>
<keyword evidence="3" id="KW-1185">Reference proteome</keyword>
<reference evidence="3" key="1">
    <citation type="submission" date="2015-11" db="EMBL/GenBank/DDBJ databases">
        <authorList>
            <person name="Varghese N."/>
        </authorList>
    </citation>
    <scope>NUCLEOTIDE SEQUENCE [LARGE SCALE GENOMIC DNA]</scope>
    <source>
        <strain evidence="3">DSM 45899</strain>
    </source>
</reference>
<evidence type="ECO:0000313" key="2">
    <source>
        <dbReference type="EMBL" id="CUU57927.1"/>
    </source>
</evidence>
<dbReference type="RefSeq" id="WP_091280194.1">
    <property type="nucleotide sequence ID" value="NZ_FAOZ01000015.1"/>
</dbReference>
<dbReference type="EMBL" id="FAOZ01000015">
    <property type="protein sequence ID" value="CUU57927.1"/>
    <property type="molecule type" value="Genomic_DNA"/>
</dbReference>
<keyword evidence="1" id="KW-0812">Transmembrane</keyword>
<organism evidence="2 3">
    <name type="scientific">Parafrankia irregularis</name>
    <dbReference type="NCBI Taxonomy" id="795642"/>
    <lineage>
        <taxon>Bacteria</taxon>
        <taxon>Bacillati</taxon>
        <taxon>Actinomycetota</taxon>
        <taxon>Actinomycetes</taxon>
        <taxon>Frankiales</taxon>
        <taxon>Frankiaceae</taxon>
        <taxon>Parafrankia</taxon>
    </lineage>
</organism>
<dbReference type="AlphaFoldDB" id="A0A0S4QQR2"/>
<dbReference type="Proteomes" id="UP000198802">
    <property type="component" value="Unassembled WGS sequence"/>
</dbReference>
<evidence type="ECO:0000313" key="3">
    <source>
        <dbReference type="Proteomes" id="UP000198802"/>
    </source>
</evidence>
<keyword evidence="1" id="KW-0472">Membrane</keyword>
<keyword evidence="1" id="KW-1133">Transmembrane helix</keyword>
<sequence length="329" mass="35007">MTTDEQIAGHLRDLAQAVTVAPSGDLWPAVHGRLPRERFRRVARWAAPAVACAVAVAAVAAGLTLGPGQSRASITPADLQGSPAVTRLQSMTFTDAEETRVVSACRQTYSSTEGQPAPRVEALRVWAGVRDSLGASIVLTDGSMFVECDVPADSSGGLFYGLAGLFDQTAEPKTVSPDLTLTSFLSTHPVGDGLTADGLENNSQVSVSVAQVSARVSRVTATVSDRVIEVPVKDGRAVIRVSAEMPPALKELEDKVVWPEPEWVPGTEPGDAELSAQYNTPEMRAWEKAWQEWIIGNLAVLRAYDSDGRVLGTWDEHSQLGPEISPAPS</sequence>
<feature type="transmembrane region" description="Helical" evidence="1">
    <location>
        <begin position="42"/>
        <end position="65"/>
    </location>
</feature>
<name>A0A0S4QQR2_9ACTN</name>
<gene>
    <name evidence="2" type="ORF">Ga0074812_115129</name>
</gene>